<name>A0A516ITI4_9SPHN</name>
<dbReference type="EMBL" id="CP041659">
    <property type="protein sequence ID" value="QDP20218.1"/>
    <property type="molecule type" value="Genomic_DNA"/>
</dbReference>
<dbReference type="KEGG" id="sxa:FMM02_09795"/>
<keyword evidence="1" id="KW-0472">Membrane</keyword>
<feature type="transmembrane region" description="Helical" evidence="1">
    <location>
        <begin position="55"/>
        <end position="72"/>
    </location>
</feature>
<evidence type="ECO:0000313" key="3">
    <source>
        <dbReference type="Proteomes" id="UP000321857"/>
    </source>
</evidence>
<proteinExistence type="predicted"/>
<feature type="transmembrane region" description="Helical" evidence="1">
    <location>
        <begin position="28"/>
        <end position="48"/>
    </location>
</feature>
<keyword evidence="3" id="KW-1185">Reference proteome</keyword>
<organism evidence="2 3">
    <name type="scientific">Sphingomonas xanthus</name>
    <dbReference type="NCBI Taxonomy" id="2594473"/>
    <lineage>
        <taxon>Bacteria</taxon>
        <taxon>Pseudomonadati</taxon>
        <taxon>Pseudomonadota</taxon>
        <taxon>Alphaproteobacteria</taxon>
        <taxon>Sphingomonadales</taxon>
        <taxon>Sphingomonadaceae</taxon>
        <taxon>Sphingomonas</taxon>
    </lineage>
</organism>
<accession>A0A516ITI4</accession>
<dbReference type="Proteomes" id="UP000321857">
    <property type="component" value="Chromosome"/>
</dbReference>
<evidence type="ECO:0000256" key="1">
    <source>
        <dbReference type="SAM" id="Phobius"/>
    </source>
</evidence>
<evidence type="ECO:0000313" key="2">
    <source>
        <dbReference type="EMBL" id="QDP20218.1"/>
    </source>
</evidence>
<gene>
    <name evidence="2" type="ORF">FMM02_09795</name>
</gene>
<keyword evidence="1" id="KW-0812">Transmembrane</keyword>
<dbReference type="RefSeq" id="WP_147494666.1">
    <property type="nucleotide sequence ID" value="NZ_CP041659.1"/>
</dbReference>
<reference evidence="2 3" key="1">
    <citation type="submission" date="2019-07" db="EMBL/GenBank/DDBJ databases">
        <title>Sphingomonas AE3 Genome sequencing and assembly.</title>
        <authorList>
            <person name="Kim H."/>
        </authorList>
    </citation>
    <scope>NUCLEOTIDE SEQUENCE [LARGE SCALE GENOMIC DNA]</scope>
    <source>
        <strain evidence="2 3">AE3</strain>
    </source>
</reference>
<keyword evidence="1" id="KW-1133">Transmembrane helix</keyword>
<protein>
    <submittedName>
        <fullName evidence="2">Uncharacterized protein</fullName>
    </submittedName>
</protein>
<dbReference type="AlphaFoldDB" id="A0A516ITI4"/>
<sequence length="86" mass="9423">MLIAAEVFVLAMLLPVALEQLRTTPALFWLHSLPSTVAIFGAYMFLFIARGRRTVIAATVLQIVLFGLLYSSEGLTSGAIERAYGY</sequence>